<keyword evidence="2" id="KW-1185">Reference proteome</keyword>
<organism evidence="1 2">
    <name type="scientific">Pleurodeles waltl</name>
    <name type="common">Iberian ribbed newt</name>
    <dbReference type="NCBI Taxonomy" id="8319"/>
    <lineage>
        <taxon>Eukaryota</taxon>
        <taxon>Metazoa</taxon>
        <taxon>Chordata</taxon>
        <taxon>Craniata</taxon>
        <taxon>Vertebrata</taxon>
        <taxon>Euteleostomi</taxon>
        <taxon>Amphibia</taxon>
        <taxon>Batrachia</taxon>
        <taxon>Caudata</taxon>
        <taxon>Salamandroidea</taxon>
        <taxon>Salamandridae</taxon>
        <taxon>Pleurodelinae</taxon>
        <taxon>Pleurodeles</taxon>
    </lineage>
</organism>
<dbReference type="AlphaFoldDB" id="A0AAV7P6G3"/>
<dbReference type="EMBL" id="JANPWB010000011">
    <property type="protein sequence ID" value="KAJ1123852.1"/>
    <property type="molecule type" value="Genomic_DNA"/>
</dbReference>
<name>A0AAV7P6G3_PLEWA</name>
<proteinExistence type="predicted"/>
<reference evidence="1" key="1">
    <citation type="journal article" date="2022" name="bioRxiv">
        <title>Sequencing and chromosome-scale assembly of the giantPleurodeles waltlgenome.</title>
        <authorList>
            <person name="Brown T."/>
            <person name="Elewa A."/>
            <person name="Iarovenko S."/>
            <person name="Subramanian E."/>
            <person name="Araus A.J."/>
            <person name="Petzold A."/>
            <person name="Susuki M."/>
            <person name="Suzuki K.-i.T."/>
            <person name="Hayashi T."/>
            <person name="Toyoda A."/>
            <person name="Oliveira C."/>
            <person name="Osipova E."/>
            <person name="Leigh N.D."/>
            <person name="Simon A."/>
            <person name="Yun M.H."/>
        </authorList>
    </citation>
    <scope>NUCLEOTIDE SEQUENCE</scope>
    <source>
        <strain evidence="1">20211129_DDA</strain>
        <tissue evidence="1">Liver</tissue>
    </source>
</reference>
<sequence length="66" mass="7780">MGYRTRSGPRGKRVETEENRHASFICCSHINWRWRCPSARPRGKRVETEENRHVHEVMAQIIGGFD</sequence>
<accession>A0AAV7P6G3</accession>
<evidence type="ECO:0000313" key="1">
    <source>
        <dbReference type="EMBL" id="KAJ1123852.1"/>
    </source>
</evidence>
<evidence type="ECO:0000313" key="2">
    <source>
        <dbReference type="Proteomes" id="UP001066276"/>
    </source>
</evidence>
<comment type="caution">
    <text evidence="1">The sequence shown here is derived from an EMBL/GenBank/DDBJ whole genome shotgun (WGS) entry which is preliminary data.</text>
</comment>
<gene>
    <name evidence="1" type="ORF">NDU88_002319</name>
</gene>
<protein>
    <submittedName>
        <fullName evidence="1">Uncharacterized protein</fullName>
    </submittedName>
</protein>
<dbReference type="Proteomes" id="UP001066276">
    <property type="component" value="Chromosome 7"/>
</dbReference>